<keyword evidence="1" id="KW-0812">Transmembrane</keyword>
<gene>
    <name evidence="4" type="ORF">TH25_17235</name>
</gene>
<keyword evidence="1" id="KW-1133">Transmembrane helix</keyword>
<feature type="domain" description="SHOCT" evidence="3">
    <location>
        <begin position="88"/>
        <end position="112"/>
    </location>
</feature>
<evidence type="ECO:0000313" key="4">
    <source>
        <dbReference type="EMBL" id="RCK45974.1"/>
    </source>
</evidence>
<feature type="chain" id="PRO_5017076257" description="SHOCT domain-containing protein" evidence="2">
    <location>
        <begin position="24"/>
        <end position="114"/>
    </location>
</feature>
<dbReference type="EMBL" id="JPWH01000015">
    <property type="protein sequence ID" value="RCK45974.1"/>
    <property type="molecule type" value="Genomic_DNA"/>
</dbReference>
<evidence type="ECO:0000256" key="1">
    <source>
        <dbReference type="SAM" id="Phobius"/>
    </source>
</evidence>
<keyword evidence="2" id="KW-0732">Signal</keyword>
<dbReference type="AlphaFoldDB" id="A0A367WX05"/>
<reference evidence="4 5" key="1">
    <citation type="submission" date="2014-07" db="EMBL/GenBank/DDBJ databases">
        <title>Draft genome sequence of Thalassospira profundimaris S25-3-2.</title>
        <authorList>
            <person name="Lai Q."/>
            <person name="Shao Z."/>
        </authorList>
    </citation>
    <scope>NUCLEOTIDE SEQUENCE [LARGE SCALE GENOMIC DNA]</scope>
    <source>
        <strain evidence="4 5">S25-3-2</strain>
    </source>
</reference>
<organism evidence="4 5">
    <name type="scientific">Thalassospira profundimaris</name>
    <dbReference type="NCBI Taxonomy" id="502049"/>
    <lineage>
        <taxon>Bacteria</taxon>
        <taxon>Pseudomonadati</taxon>
        <taxon>Pseudomonadota</taxon>
        <taxon>Alphaproteobacteria</taxon>
        <taxon>Rhodospirillales</taxon>
        <taxon>Thalassospiraceae</taxon>
        <taxon>Thalassospira</taxon>
    </lineage>
</organism>
<evidence type="ECO:0000313" key="5">
    <source>
        <dbReference type="Proteomes" id="UP000252517"/>
    </source>
</evidence>
<name>A0A367WX05_9PROT</name>
<protein>
    <recommendedName>
        <fullName evidence="3">SHOCT domain-containing protein</fullName>
    </recommendedName>
</protein>
<evidence type="ECO:0000256" key="2">
    <source>
        <dbReference type="SAM" id="SignalP"/>
    </source>
</evidence>
<accession>A0A367WX05</accession>
<dbReference type="Pfam" id="PF09851">
    <property type="entry name" value="SHOCT"/>
    <property type="match status" value="1"/>
</dbReference>
<dbReference type="InterPro" id="IPR018649">
    <property type="entry name" value="SHOCT"/>
</dbReference>
<proteinExistence type="predicted"/>
<keyword evidence="1" id="KW-0472">Membrane</keyword>
<dbReference type="Proteomes" id="UP000252517">
    <property type="component" value="Unassembled WGS sequence"/>
</dbReference>
<comment type="caution">
    <text evidence="4">The sequence shown here is derived from an EMBL/GenBank/DDBJ whole genome shotgun (WGS) entry which is preliminary data.</text>
</comment>
<evidence type="ECO:0000259" key="3">
    <source>
        <dbReference type="Pfam" id="PF09851"/>
    </source>
</evidence>
<sequence length="114" mass="12661">MKKLAVMGAASLAALGYSALAWAQQADPYYGRHMMWGDGWYGWFLGPVMMILFLAIAVAVVVLIVRWLGGTGHGGSASPAVPPRKHSIDILKDRFARGEIEKEEFEEKRRILEE</sequence>
<feature type="transmembrane region" description="Helical" evidence="1">
    <location>
        <begin position="39"/>
        <end position="65"/>
    </location>
</feature>
<dbReference type="RefSeq" id="WP_114089476.1">
    <property type="nucleotide sequence ID" value="NZ_JPWH01000015.1"/>
</dbReference>
<feature type="signal peptide" evidence="2">
    <location>
        <begin position="1"/>
        <end position="23"/>
    </location>
</feature>
<dbReference type="OrthoDB" id="1123500at2"/>